<dbReference type="SUPFAM" id="SSF51905">
    <property type="entry name" value="FAD/NAD(P)-binding domain"/>
    <property type="match status" value="1"/>
</dbReference>
<dbReference type="Proteomes" id="UP000217211">
    <property type="component" value="Chromosome"/>
</dbReference>
<dbReference type="Pfam" id="PF00732">
    <property type="entry name" value="GMC_oxred_N"/>
    <property type="match status" value="1"/>
</dbReference>
<evidence type="ECO:0000256" key="2">
    <source>
        <dbReference type="ARBA" id="ARBA00010790"/>
    </source>
</evidence>
<keyword evidence="3 5" id="KW-0285">Flavoprotein</keyword>
<dbReference type="Pfam" id="PF05199">
    <property type="entry name" value="GMC_oxred_C"/>
    <property type="match status" value="1"/>
</dbReference>
<dbReference type="AlphaFoldDB" id="A0A249P9K6"/>
<evidence type="ECO:0000256" key="1">
    <source>
        <dbReference type="ARBA" id="ARBA00001974"/>
    </source>
</evidence>
<dbReference type="KEGG" id="esj:SJ05684_c11320"/>
<dbReference type="InterPro" id="IPR007867">
    <property type="entry name" value="GMC_OxRtase_C"/>
</dbReference>
<evidence type="ECO:0000313" key="8">
    <source>
        <dbReference type="EMBL" id="ASY62588.1"/>
    </source>
</evidence>
<name>A0A249P9K6_9HYPH</name>
<reference evidence="8 9" key="1">
    <citation type="submission" date="2017-08" db="EMBL/GenBank/DDBJ databases">
        <title>Multipartite genome sequences of Sinorhizobium species nodulating soybeans.</title>
        <authorList>
            <person name="Tian C.F."/>
        </authorList>
    </citation>
    <scope>NUCLEOTIDE SEQUENCE [LARGE SCALE GENOMIC DNA]</scope>
    <source>
        <strain evidence="8 9">CCBAU 05684</strain>
    </source>
</reference>
<accession>A0A249P9K6</accession>
<organism evidence="8 9">
    <name type="scientific">Sinorhizobium sojae CCBAU 05684</name>
    <dbReference type="NCBI Taxonomy" id="716928"/>
    <lineage>
        <taxon>Bacteria</taxon>
        <taxon>Pseudomonadati</taxon>
        <taxon>Pseudomonadota</taxon>
        <taxon>Alphaproteobacteria</taxon>
        <taxon>Hyphomicrobiales</taxon>
        <taxon>Rhizobiaceae</taxon>
        <taxon>Sinorhizobium/Ensifer group</taxon>
        <taxon>Sinorhizobium</taxon>
    </lineage>
</organism>
<sequence>MENYDYIVTGAGSAGCVIANRLTEDSSVKVLLLEAGSRDWNPMIHIPGGIGKLFGPGVNWRFKTVPQRNLDNREIWYPQGKTLGGSSSINAMIYIRGQREDYDNWAALGNEGWSYEDVLPYFRKSEDNDRLVNKYHGEGGPLWVSDQVSPHEISKAFVRACQSWGLPYNPDFNGETQYGAGLYQVTCRDGRRRSSAVSYLHPIKSRKNLTVMTGSRAIRIVLEGDRAVGVEVAQGRSVQTIRCNREVIVTSGAINSPRLLMLSGIGDADELRKIGIQSTHDLKGVGKNLQDHLCSNVHVTLKDPISYDGQDRFPHAALHGLRWLLYRNGPAASVIVEGGGFASTEKNGRPDMQIHIAPAMVVRGGQTRLDGHGFTVNTTFLRPRSIGSIGLRSSNPADEPLIDPNYHGDEYDRNMSLTSIETAREILSQPAIAKYIKIERLPGPDAKSKQDIMAYVRQYACCDYHPVGTCKMGIDESAVVDPQLRVRGLQGLRVADSSIMPVLLSGNTNAPSMMIGEKAADMIKRGVVKDVVTRIHAA</sequence>
<proteinExistence type="inferred from homology"/>
<dbReference type="Gene3D" id="3.30.560.10">
    <property type="entry name" value="Glucose Oxidase, domain 3"/>
    <property type="match status" value="1"/>
</dbReference>
<evidence type="ECO:0000259" key="7">
    <source>
        <dbReference type="PROSITE" id="PS00624"/>
    </source>
</evidence>
<dbReference type="STRING" id="716928.GCA_000261485_05301"/>
<keyword evidence="9" id="KW-1185">Reference proteome</keyword>
<dbReference type="PIRSF" id="PIRSF000137">
    <property type="entry name" value="Alcohol_oxidase"/>
    <property type="match status" value="1"/>
</dbReference>
<dbReference type="PANTHER" id="PTHR11552:SF147">
    <property type="entry name" value="CHOLINE DEHYDROGENASE, MITOCHONDRIAL"/>
    <property type="match status" value="1"/>
</dbReference>
<dbReference type="GO" id="GO:0050660">
    <property type="term" value="F:flavin adenine dinucleotide binding"/>
    <property type="evidence" value="ECO:0007669"/>
    <property type="project" value="InterPro"/>
</dbReference>
<dbReference type="PROSITE" id="PS00624">
    <property type="entry name" value="GMC_OXRED_2"/>
    <property type="match status" value="1"/>
</dbReference>
<gene>
    <name evidence="8" type="ORF">SJ05684_c11320</name>
</gene>
<dbReference type="RefSeq" id="WP_034859539.1">
    <property type="nucleotide sequence ID" value="NZ_AJQT01000128.1"/>
</dbReference>
<evidence type="ECO:0000256" key="5">
    <source>
        <dbReference type="RuleBase" id="RU003968"/>
    </source>
</evidence>
<dbReference type="OrthoDB" id="9785276at2"/>
<feature type="domain" description="Glucose-methanol-choline oxidoreductase N-terminal" evidence="6">
    <location>
        <begin position="80"/>
        <end position="103"/>
    </location>
</feature>
<dbReference type="Gene3D" id="3.50.50.60">
    <property type="entry name" value="FAD/NAD(P)-binding domain"/>
    <property type="match status" value="1"/>
</dbReference>
<dbReference type="InterPro" id="IPR012132">
    <property type="entry name" value="GMC_OxRdtase"/>
</dbReference>
<dbReference type="InterPro" id="IPR000172">
    <property type="entry name" value="GMC_OxRdtase_N"/>
</dbReference>
<dbReference type="EMBL" id="CP023067">
    <property type="protein sequence ID" value="ASY62588.1"/>
    <property type="molecule type" value="Genomic_DNA"/>
</dbReference>
<dbReference type="eggNOG" id="COG2303">
    <property type="taxonomic scope" value="Bacteria"/>
</dbReference>
<evidence type="ECO:0000256" key="4">
    <source>
        <dbReference type="ARBA" id="ARBA00022827"/>
    </source>
</evidence>
<evidence type="ECO:0000256" key="3">
    <source>
        <dbReference type="ARBA" id="ARBA00022630"/>
    </source>
</evidence>
<dbReference type="SUPFAM" id="SSF54373">
    <property type="entry name" value="FAD-linked reductases, C-terminal domain"/>
    <property type="match status" value="1"/>
</dbReference>
<dbReference type="GO" id="GO:0016614">
    <property type="term" value="F:oxidoreductase activity, acting on CH-OH group of donors"/>
    <property type="evidence" value="ECO:0007669"/>
    <property type="project" value="InterPro"/>
</dbReference>
<protein>
    <submittedName>
        <fullName evidence="8">Choline dehydrogenase</fullName>
    </submittedName>
</protein>
<feature type="domain" description="Glucose-methanol-choline oxidoreductase N-terminal" evidence="7">
    <location>
        <begin position="252"/>
        <end position="266"/>
    </location>
</feature>
<evidence type="ECO:0000259" key="6">
    <source>
        <dbReference type="PROSITE" id="PS00623"/>
    </source>
</evidence>
<dbReference type="PROSITE" id="PS00623">
    <property type="entry name" value="GMC_OXRED_1"/>
    <property type="match status" value="1"/>
</dbReference>
<evidence type="ECO:0000313" key="9">
    <source>
        <dbReference type="Proteomes" id="UP000217211"/>
    </source>
</evidence>
<keyword evidence="4 5" id="KW-0274">FAD</keyword>
<comment type="similarity">
    <text evidence="2 5">Belongs to the GMC oxidoreductase family.</text>
</comment>
<dbReference type="PANTHER" id="PTHR11552">
    <property type="entry name" value="GLUCOSE-METHANOL-CHOLINE GMC OXIDOREDUCTASE"/>
    <property type="match status" value="1"/>
</dbReference>
<dbReference type="InterPro" id="IPR036188">
    <property type="entry name" value="FAD/NAD-bd_sf"/>
</dbReference>
<comment type="cofactor">
    <cofactor evidence="1">
        <name>FAD</name>
        <dbReference type="ChEBI" id="CHEBI:57692"/>
    </cofactor>
</comment>